<reference evidence="1" key="2">
    <citation type="journal article" date="2015" name="Data Brief">
        <title>Shoot transcriptome of the giant reed, Arundo donax.</title>
        <authorList>
            <person name="Barrero R.A."/>
            <person name="Guerrero F.D."/>
            <person name="Moolhuijzen P."/>
            <person name="Goolsby J.A."/>
            <person name="Tidwell J."/>
            <person name="Bellgard S.E."/>
            <person name="Bellgard M.I."/>
        </authorList>
    </citation>
    <scope>NUCLEOTIDE SEQUENCE</scope>
    <source>
        <tissue evidence="1">Shoot tissue taken approximately 20 cm above the soil surface</tissue>
    </source>
</reference>
<sequence>MNFACPFYQQPSFFYQVMAFISICSFMHQPAPLRNC</sequence>
<dbReference type="EMBL" id="GBRH01253436">
    <property type="protein sequence ID" value="JAD44459.1"/>
    <property type="molecule type" value="Transcribed_RNA"/>
</dbReference>
<accession>A0A0A8ZYK7</accession>
<evidence type="ECO:0000313" key="1">
    <source>
        <dbReference type="EMBL" id="JAD44459.1"/>
    </source>
</evidence>
<name>A0A0A8ZYK7_ARUDO</name>
<organism evidence="1">
    <name type="scientific">Arundo donax</name>
    <name type="common">Giant reed</name>
    <name type="synonym">Donax arundinaceus</name>
    <dbReference type="NCBI Taxonomy" id="35708"/>
    <lineage>
        <taxon>Eukaryota</taxon>
        <taxon>Viridiplantae</taxon>
        <taxon>Streptophyta</taxon>
        <taxon>Embryophyta</taxon>
        <taxon>Tracheophyta</taxon>
        <taxon>Spermatophyta</taxon>
        <taxon>Magnoliopsida</taxon>
        <taxon>Liliopsida</taxon>
        <taxon>Poales</taxon>
        <taxon>Poaceae</taxon>
        <taxon>PACMAD clade</taxon>
        <taxon>Arundinoideae</taxon>
        <taxon>Arundineae</taxon>
        <taxon>Arundo</taxon>
    </lineage>
</organism>
<protein>
    <submittedName>
        <fullName evidence="1">Uncharacterized protein</fullName>
    </submittedName>
</protein>
<reference evidence="1" key="1">
    <citation type="submission" date="2014-09" db="EMBL/GenBank/DDBJ databases">
        <authorList>
            <person name="Magalhaes I.L.F."/>
            <person name="Oliveira U."/>
            <person name="Santos F.R."/>
            <person name="Vidigal T.H.D.A."/>
            <person name="Brescovit A.D."/>
            <person name="Santos A.J."/>
        </authorList>
    </citation>
    <scope>NUCLEOTIDE SEQUENCE</scope>
    <source>
        <tissue evidence="1">Shoot tissue taken approximately 20 cm above the soil surface</tissue>
    </source>
</reference>
<proteinExistence type="predicted"/>
<dbReference type="AlphaFoldDB" id="A0A0A8ZYK7"/>